<reference evidence="1" key="1">
    <citation type="submission" date="2018-02" db="EMBL/GenBank/DDBJ databases">
        <title>Rhizophora mucronata_Transcriptome.</title>
        <authorList>
            <person name="Meera S.P."/>
            <person name="Sreeshan A."/>
            <person name="Augustine A."/>
        </authorList>
    </citation>
    <scope>NUCLEOTIDE SEQUENCE</scope>
    <source>
        <tissue evidence="1">Leaf</tissue>
    </source>
</reference>
<accession>A0A2P2R4U2</accession>
<sequence length="30" mass="3359">MMSFCTLRISSGMLLLLWLCSLSSLSFQCS</sequence>
<organism evidence="1">
    <name type="scientific">Rhizophora mucronata</name>
    <name type="common">Asiatic mangrove</name>
    <dbReference type="NCBI Taxonomy" id="61149"/>
    <lineage>
        <taxon>Eukaryota</taxon>
        <taxon>Viridiplantae</taxon>
        <taxon>Streptophyta</taxon>
        <taxon>Embryophyta</taxon>
        <taxon>Tracheophyta</taxon>
        <taxon>Spermatophyta</taxon>
        <taxon>Magnoliopsida</taxon>
        <taxon>eudicotyledons</taxon>
        <taxon>Gunneridae</taxon>
        <taxon>Pentapetalae</taxon>
        <taxon>rosids</taxon>
        <taxon>fabids</taxon>
        <taxon>Malpighiales</taxon>
        <taxon>Rhizophoraceae</taxon>
        <taxon>Rhizophora</taxon>
    </lineage>
</organism>
<name>A0A2P2R4U2_RHIMU</name>
<protein>
    <submittedName>
        <fullName evidence="1">Uncharacterized protein</fullName>
    </submittedName>
</protein>
<dbReference type="EMBL" id="GGEC01093734">
    <property type="protein sequence ID" value="MBX74218.1"/>
    <property type="molecule type" value="Transcribed_RNA"/>
</dbReference>
<proteinExistence type="predicted"/>
<dbReference type="AlphaFoldDB" id="A0A2P2R4U2"/>
<evidence type="ECO:0000313" key="1">
    <source>
        <dbReference type="EMBL" id="MBX74218.1"/>
    </source>
</evidence>